<keyword evidence="7" id="KW-0004">4Fe-4S</keyword>
<feature type="active site" description="Nucleophile" evidence="7 9">
    <location>
        <position position="19"/>
    </location>
</feature>
<sequence>MNFTHPFLDEDGDKLREECGVFGAINAADAAAATALGLHALQHRGQEAAGITSFDGAEFYSRRGLGHVAENFSSQEAIAELPGFMAAGHVRYSTTGGAGLRNVQPLYADLASGGFAVAHNGNISNAGVLRDDLVRRGSIFQSTSDTEVIIHLVATSRYPTIMDRLIDALRLLEGAYALIVMTREGMIACRDPLGIRPLQMGRIGDATVFASETVAFDVVGAEFVRQVEPGEIIKVDFDGNVDSLHPFGSHKPRPCIFEHVYFSRPDSVFDGRSIYEARKAIGAELAREKPVDADIVIPVPDSGVPAAIGYAQESGIPFELGIIRSHYVGRTFIQPSDGARHAGVKRKHNANRAMVEGKRIVLIDDSIVRGTTSMQIVEMMRDAGAKEVHFRVASPPTAHSCFYGVDTPERSKLLAARMDIEPMREFIKADSLAFVSIDGLYRAVGEGPRKRECPQFCDACFTGDYPTSLTDLARREERQDQLVLPVEAAE</sequence>
<dbReference type="InterPro" id="IPR035584">
    <property type="entry name" value="PurF_N"/>
</dbReference>
<evidence type="ECO:0000256" key="1">
    <source>
        <dbReference type="ARBA" id="ARBA00005209"/>
    </source>
</evidence>
<evidence type="ECO:0000313" key="14">
    <source>
        <dbReference type="Proteomes" id="UP000594459"/>
    </source>
</evidence>
<dbReference type="GO" id="GO:0004044">
    <property type="term" value="F:amidophosphoribosyltransferase activity"/>
    <property type="evidence" value="ECO:0007669"/>
    <property type="project" value="UniProtKB-UniRule"/>
</dbReference>
<dbReference type="AlphaFoldDB" id="A0A7S8F6P9"/>
<evidence type="ECO:0000256" key="4">
    <source>
        <dbReference type="ARBA" id="ARBA00022679"/>
    </source>
</evidence>
<keyword evidence="5 7" id="KW-0658">Purine biosynthesis</keyword>
<accession>A0A7S8F6P9</accession>
<comment type="pathway">
    <text evidence="1 7 8">Purine metabolism; IMP biosynthesis via de novo pathway; N(1)-(5-phospho-D-ribosyl)glycinamide from 5-phospho-alpha-D-ribose 1-diphosphate: step 1/2.</text>
</comment>
<dbReference type="PROSITE" id="PS51278">
    <property type="entry name" value="GATASE_TYPE_2"/>
    <property type="match status" value="1"/>
</dbReference>
<dbReference type="EC" id="2.4.2.14" evidence="7"/>
<keyword evidence="7 10" id="KW-0479">Metal-binding</keyword>
<evidence type="ECO:0000313" key="13">
    <source>
        <dbReference type="EMBL" id="QPD00168.1"/>
    </source>
</evidence>
<feature type="binding site" evidence="7 11">
    <location>
        <position position="460"/>
    </location>
    <ligand>
        <name>[4Fe-4S] cluster</name>
        <dbReference type="ChEBI" id="CHEBI:49883"/>
    </ligand>
</feature>
<dbReference type="PIRSF" id="PIRSF000485">
    <property type="entry name" value="Amd_phspho_trans"/>
    <property type="match status" value="1"/>
</dbReference>
<evidence type="ECO:0000256" key="9">
    <source>
        <dbReference type="PIRSR" id="PIRSR000485-1"/>
    </source>
</evidence>
<dbReference type="CDD" id="cd00715">
    <property type="entry name" value="GPATase_N"/>
    <property type="match status" value="1"/>
</dbReference>
<dbReference type="CDD" id="cd06223">
    <property type="entry name" value="PRTases_typeI"/>
    <property type="match status" value="1"/>
</dbReference>
<dbReference type="KEGG" id="qso:IRL76_06470"/>
<keyword evidence="4 7" id="KW-0808">Transferase</keyword>
<keyword evidence="7 10" id="KW-0460">Magnesium</keyword>
<comment type="cofactor">
    <cofactor evidence="7 11">
        <name>[4Fe-4S] cluster</name>
        <dbReference type="ChEBI" id="CHEBI:49883"/>
    </cofactor>
    <text evidence="7 11">Binds 1 [4Fe-4S] cluster per subunit.</text>
</comment>
<evidence type="ECO:0000256" key="6">
    <source>
        <dbReference type="ARBA" id="ARBA00022962"/>
    </source>
</evidence>
<protein>
    <recommendedName>
        <fullName evidence="7">Amidophosphoribosyltransferase</fullName>
        <shortName evidence="7">ATase</shortName>
        <ecNumber evidence="7">2.4.2.14</ecNumber>
    </recommendedName>
    <alternativeName>
        <fullName evidence="7">Glutamine phosphoribosylpyrophosphate amidotransferase</fullName>
        <shortName evidence="7">GPATase</shortName>
    </alternativeName>
</protein>
<feature type="binding site" evidence="7 11">
    <location>
        <position position="457"/>
    </location>
    <ligand>
        <name>[4Fe-4S] cluster</name>
        <dbReference type="ChEBI" id="CHEBI:49883"/>
    </ligand>
</feature>
<evidence type="ECO:0000256" key="2">
    <source>
        <dbReference type="ARBA" id="ARBA00010138"/>
    </source>
</evidence>
<comment type="cofactor">
    <cofactor evidence="7 10">
        <name>Mg(2+)</name>
        <dbReference type="ChEBI" id="CHEBI:18420"/>
    </cofactor>
    <text evidence="7 10">Binds 1 Mg(2+) ion per subunit.</text>
</comment>
<keyword evidence="7 11" id="KW-0408">Iron</keyword>
<dbReference type="InterPro" id="IPR005854">
    <property type="entry name" value="PurF"/>
</dbReference>
<keyword evidence="3 7" id="KW-0328">Glycosyltransferase</keyword>
<dbReference type="Pfam" id="PF13537">
    <property type="entry name" value="GATase_7"/>
    <property type="match status" value="1"/>
</dbReference>
<feature type="binding site" evidence="7 11">
    <location>
        <position position="255"/>
    </location>
    <ligand>
        <name>[4Fe-4S] cluster</name>
        <dbReference type="ChEBI" id="CHEBI:49883"/>
    </ligand>
</feature>
<dbReference type="NCBIfam" id="TIGR01134">
    <property type="entry name" value="purF"/>
    <property type="match status" value="1"/>
</dbReference>
<dbReference type="GO" id="GO:0051539">
    <property type="term" value="F:4 iron, 4 sulfur cluster binding"/>
    <property type="evidence" value="ECO:0007669"/>
    <property type="project" value="UniProtKB-KW"/>
</dbReference>
<evidence type="ECO:0000259" key="12">
    <source>
        <dbReference type="PROSITE" id="PS51278"/>
    </source>
</evidence>
<evidence type="ECO:0000256" key="11">
    <source>
        <dbReference type="PIRSR" id="PIRSR000485-3"/>
    </source>
</evidence>
<comment type="similarity">
    <text evidence="2 7 8">In the C-terminal section; belongs to the purine/pyrimidine phosphoribosyltransferase family.</text>
</comment>
<dbReference type="PANTHER" id="PTHR11907">
    <property type="entry name" value="AMIDOPHOSPHORIBOSYLTRANSFERASE"/>
    <property type="match status" value="1"/>
</dbReference>
<dbReference type="GO" id="GO:0000287">
    <property type="term" value="F:magnesium ion binding"/>
    <property type="evidence" value="ECO:0007669"/>
    <property type="project" value="UniProtKB-UniRule"/>
</dbReference>
<dbReference type="Pfam" id="PF00156">
    <property type="entry name" value="Pribosyltran"/>
    <property type="match status" value="1"/>
</dbReference>
<keyword evidence="7 11" id="KW-0411">Iron-sulfur</keyword>
<comment type="function">
    <text evidence="7">Catalyzes the formation of phosphoribosylamine from phosphoribosylpyrophosphate (PRPP) and glutamine.</text>
</comment>
<dbReference type="SUPFAM" id="SSF56235">
    <property type="entry name" value="N-terminal nucleophile aminohydrolases (Ntn hydrolases)"/>
    <property type="match status" value="1"/>
</dbReference>
<dbReference type="Proteomes" id="UP000594459">
    <property type="component" value="Chromosome"/>
</dbReference>
<keyword evidence="6 7" id="KW-0315">Glutamine amidotransferase</keyword>
<keyword evidence="14" id="KW-1185">Reference proteome</keyword>
<dbReference type="UniPathway" id="UPA00074">
    <property type="reaction ID" value="UER00124"/>
</dbReference>
<proteinExistence type="inferred from homology"/>
<dbReference type="GO" id="GO:0006189">
    <property type="term" value="P:'de novo' IMP biosynthetic process"/>
    <property type="evidence" value="ECO:0007669"/>
    <property type="project" value="UniProtKB-UniRule"/>
</dbReference>
<feature type="binding site" evidence="7 11">
    <location>
        <position position="401"/>
    </location>
    <ligand>
        <name>[4Fe-4S] cluster</name>
        <dbReference type="ChEBI" id="CHEBI:49883"/>
    </ligand>
</feature>
<dbReference type="GO" id="GO:0009113">
    <property type="term" value="P:purine nucleobase biosynthetic process"/>
    <property type="evidence" value="ECO:0007669"/>
    <property type="project" value="UniProtKB-UniRule"/>
</dbReference>
<comment type="catalytic activity">
    <reaction evidence="7 8">
        <text>5-phospho-beta-D-ribosylamine + L-glutamate + diphosphate = 5-phospho-alpha-D-ribose 1-diphosphate + L-glutamine + H2O</text>
        <dbReference type="Rhea" id="RHEA:14905"/>
        <dbReference type="ChEBI" id="CHEBI:15377"/>
        <dbReference type="ChEBI" id="CHEBI:29985"/>
        <dbReference type="ChEBI" id="CHEBI:33019"/>
        <dbReference type="ChEBI" id="CHEBI:58017"/>
        <dbReference type="ChEBI" id="CHEBI:58359"/>
        <dbReference type="ChEBI" id="CHEBI:58681"/>
        <dbReference type="EC" id="2.4.2.14"/>
    </reaction>
</comment>
<name>A0A7S8F6P9_9SPHN</name>
<evidence type="ECO:0000256" key="7">
    <source>
        <dbReference type="HAMAP-Rule" id="MF_01931"/>
    </source>
</evidence>
<feature type="binding site" evidence="7 10">
    <location>
        <position position="364"/>
    </location>
    <ligand>
        <name>Mg(2+)</name>
        <dbReference type="ChEBI" id="CHEBI:18420"/>
    </ligand>
</feature>
<evidence type="ECO:0000256" key="8">
    <source>
        <dbReference type="PIRNR" id="PIRNR000485"/>
    </source>
</evidence>
<feature type="binding site" evidence="7 10">
    <location>
        <position position="302"/>
    </location>
    <ligand>
        <name>Mg(2+)</name>
        <dbReference type="ChEBI" id="CHEBI:18420"/>
    </ligand>
</feature>
<dbReference type="Gene3D" id="3.60.20.10">
    <property type="entry name" value="Glutamine Phosphoribosylpyrophosphate, subunit 1, domain 1"/>
    <property type="match status" value="1"/>
</dbReference>
<feature type="binding site" evidence="7 10">
    <location>
        <position position="365"/>
    </location>
    <ligand>
        <name>Mg(2+)</name>
        <dbReference type="ChEBI" id="CHEBI:18420"/>
    </ligand>
</feature>
<dbReference type="HAMAP" id="MF_01931">
    <property type="entry name" value="PurF"/>
    <property type="match status" value="1"/>
</dbReference>
<dbReference type="RefSeq" id="WP_200983962.1">
    <property type="nucleotide sequence ID" value="NZ_CP064654.1"/>
</dbReference>
<gene>
    <name evidence="7" type="primary">purF</name>
    <name evidence="13" type="ORF">IRL76_06470</name>
</gene>
<evidence type="ECO:0000256" key="5">
    <source>
        <dbReference type="ARBA" id="ARBA00022755"/>
    </source>
</evidence>
<dbReference type="InterPro" id="IPR029055">
    <property type="entry name" value="Ntn_hydrolases_N"/>
</dbReference>
<dbReference type="SUPFAM" id="SSF53271">
    <property type="entry name" value="PRTase-like"/>
    <property type="match status" value="1"/>
</dbReference>
<dbReference type="EMBL" id="CP064654">
    <property type="protein sequence ID" value="QPD00168.1"/>
    <property type="molecule type" value="Genomic_DNA"/>
</dbReference>
<evidence type="ECO:0000256" key="3">
    <source>
        <dbReference type="ARBA" id="ARBA00022676"/>
    </source>
</evidence>
<dbReference type="InterPro" id="IPR029057">
    <property type="entry name" value="PRTase-like"/>
</dbReference>
<dbReference type="InterPro" id="IPR000836">
    <property type="entry name" value="PRTase_dom"/>
</dbReference>
<feature type="domain" description="Glutamine amidotransferase type-2" evidence="12">
    <location>
        <begin position="19"/>
        <end position="238"/>
    </location>
</feature>
<reference evidence="13 14" key="1">
    <citation type="submission" date="2020-11" db="EMBL/GenBank/DDBJ databases">
        <title>The genome sequence of Erythrobacter sp. 6D36.</title>
        <authorList>
            <person name="Liu Y."/>
        </authorList>
    </citation>
    <scope>NUCLEOTIDE SEQUENCE [LARGE SCALE GENOMIC DNA]</scope>
    <source>
        <strain evidence="13 14">6D36</strain>
    </source>
</reference>
<evidence type="ECO:0000256" key="10">
    <source>
        <dbReference type="PIRSR" id="PIRSR000485-2"/>
    </source>
</evidence>
<dbReference type="InterPro" id="IPR017932">
    <property type="entry name" value="GATase_2_dom"/>
</dbReference>
<organism evidence="13 14">
    <name type="scientific">Qipengyuania soli</name>
    <dbReference type="NCBI Taxonomy" id="2782568"/>
    <lineage>
        <taxon>Bacteria</taxon>
        <taxon>Pseudomonadati</taxon>
        <taxon>Pseudomonadota</taxon>
        <taxon>Alphaproteobacteria</taxon>
        <taxon>Sphingomonadales</taxon>
        <taxon>Erythrobacteraceae</taxon>
        <taxon>Qipengyuania</taxon>
    </lineage>
</organism>
<dbReference type="Gene3D" id="3.40.50.2020">
    <property type="match status" value="1"/>
</dbReference>